<feature type="transmembrane region" description="Helical" evidence="1">
    <location>
        <begin position="6"/>
        <end position="27"/>
    </location>
</feature>
<evidence type="ECO:0000313" key="2">
    <source>
        <dbReference type="EMBL" id="GIH08553.1"/>
    </source>
</evidence>
<keyword evidence="1" id="KW-0812">Transmembrane</keyword>
<accession>A0A8J3QCV2</accession>
<gene>
    <name evidence="2" type="ORF">Rhe02_66200</name>
</gene>
<comment type="caution">
    <text evidence="2">The sequence shown here is derived from an EMBL/GenBank/DDBJ whole genome shotgun (WGS) entry which is preliminary data.</text>
</comment>
<evidence type="ECO:0000256" key="1">
    <source>
        <dbReference type="SAM" id="Phobius"/>
    </source>
</evidence>
<dbReference type="AlphaFoldDB" id="A0A8J3QCV2"/>
<organism evidence="2 3">
    <name type="scientific">Rhizocola hellebori</name>
    <dbReference type="NCBI Taxonomy" id="1392758"/>
    <lineage>
        <taxon>Bacteria</taxon>
        <taxon>Bacillati</taxon>
        <taxon>Actinomycetota</taxon>
        <taxon>Actinomycetes</taxon>
        <taxon>Micromonosporales</taxon>
        <taxon>Micromonosporaceae</taxon>
        <taxon>Rhizocola</taxon>
    </lineage>
</organism>
<evidence type="ECO:0000313" key="3">
    <source>
        <dbReference type="Proteomes" id="UP000612899"/>
    </source>
</evidence>
<keyword evidence="3" id="KW-1185">Reference proteome</keyword>
<name>A0A8J3QCV2_9ACTN</name>
<protein>
    <recommendedName>
        <fullName evidence="4">Secreted protein</fullName>
    </recommendedName>
</protein>
<proteinExistence type="predicted"/>
<dbReference type="Proteomes" id="UP000612899">
    <property type="component" value="Unassembled WGS sequence"/>
</dbReference>
<reference evidence="2" key="1">
    <citation type="submission" date="2021-01" db="EMBL/GenBank/DDBJ databases">
        <title>Whole genome shotgun sequence of Rhizocola hellebori NBRC 109834.</title>
        <authorList>
            <person name="Komaki H."/>
            <person name="Tamura T."/>
        </authorList>
    </citation>
    <scope>NUCLEOTIDE SEQUENCE</scope>
    <source>
        <strain evidence="2">NBRC 109834</strain>
    </source>
</reference>
<sequence length="192" mass="21917">MTPTGIALILFGLAVVILAGLAGYIYFRRQNLRQRFGPEYDRTVAEQDSTLAAERELLDRQRRHAQLDLKELPDDARQWYTEQWQQLQARFVESPEESIGAADELVTRLIADRGYPIKDYDEQVTLLSVEHARTIGDYREAHDIAQRHTDGAADTEELRQAIVHYRALVADLLGQNPVPHQAEPTNRSRRGA</sequence>
<dbReference type="RefSeq" id="WP_203912304.1">
    <property type="nucleotide sequence ID" value="NZ_BONY01000051.1"/>
</dbReference>
<dbReference type="EMBL" id="BONY01000051">
    <property type="protein sequence ID" value="GIH08553.1"/>
    <property type="molecule type" value="Genomic_DNA"/>
</dbReference>
<keyword evidence="1" id="KW-1133">Transmembrane helix</keyword>
<evidence type="ECO:0008006" key="4">
    <source>
        <dbReference type="Google" id="ProtNLM"/>
    </source>
</evidence>
<keyword evidence="1" id="KW-0472">Membrane</keyword>